<gene>
    <name evidence="1" type="ORF">SAMN05421833_13861</name>
</gene>
<proteinExistence type="predicted"/>
<dbReference type="InterPro" id="IPR046016">
    <property type="entry name" value="Dur/DurB-like"/>
</dbReference>
<evidence type="ECO:0000313" key="1">
    <source>
        <dbReference type="EMBL" id="SIS20757.1"/>
    </source>
</evidence>
<dbReference type="Proteomes" id="UP000186096">
    <property type="component" value="Unassembled WGS sequence"/>
</dbReference>
<dbReference type="OrthoDB" id="3482080at2"/>
<name>A0A1N7H7A7_9ACTN</name>
<dbReference type="Pfam" id="PF19398">
    <property type="entry name" value="DurB-like"/>
    <property type="match status" value="1"/>
</dbReference>
<evidence type="ECO:0000313" key="2">
    <source>
        <dbReference type="Proteomes" id="UP000186096"/>
    </source>
</evidence>
<organism evidence="1 2">
    <name type="scientific">Microbispora rosea</name>
    <dbReference type="NCBI Taxonomy" id="58117"/>
    <lineage>
        <taxon>Bacteria</taxon>
        <taxon>Bacillati</taxon>
        <taxon>Actinomycetota</taxon>
        <taxon>Actinomycetes</taxon>
        <taxon>Streptosporangiales</taxon>
        <taxon>Streptosporangiaceae</taxon>
        <taxon>Microbispora</taxon>
    </lineage>
</organism>
<accession>A0A1N7H7A7</accession>
<dbReference type="AlphaFoldDB" id="A0A1N7H7A7"/>
<dbReference type="InterPro" id="IPR048275">
    <property type="entry name" value="Cinnamycin_RiPP"/>
</dbReference>
<reference evidence="2" key="1">
    <citation type="submission" date="2017-01" db="EMBL/GenBank/DDBJ databases">
        <authorList>
            <person name="Varghese N."/>
            <person name="Submissions S."/>
        </authorList>
    </citation>
    <scope>NUCLEOTIDE SEQUENCE [LARGE SCALE GENOMIC DNA]</scope>
    <source>
        <strain evidence="2">ATCC 12950</strain>
    </source>
</reference>
<sequence>MDRTMTLQAVVDDEFRAELMADPAAFGAEVSAFPEPIEQPDEETLKSWAKGAASEIYACPATHQCIHTHVCRKTY</sequence>
<protein>
    <submittedName>
        <fullName evidence="1">Uncharacterized protein</fullName>
    </submittedName>
</protein>
<dbReference type="RefSeq" id="WP_076442089.1">
    <property type="nucleotide sequence ID" value="NZ_FTNI01000038.1"/>
</dbReference>
<keyword evidence="2" id="KW-1185">Reference proteome</keyword>
<dbReference type="EMBL" id="FTNI01000038">
    <property type="protein sequence ID" value="SIS20757.1"/>
    <property type="molecule type" value="Genomic_DNA"/>
</dbReference>
<dbReference type="NCBIfam" id="NF033431">
    <property type="entry name" value="cinnamycin_RiPP"/>
    <property type="match status" value="1"/>
</dbReference>